<feature type="repeat" description="Solcar" evidence="8">
    <location>
        <begin position="255"/>
        <end position="342"/>
    </location>
</feature>
<proteinExistence type="inferred from homology"/>
<comment type="similarity">
    <text evidence="2 9">Belongs to the mitochondrial carrier (TC 2.A.29) family.</text>
</comment>
<evidence type="ECO:0000256" key="8">
    <source>
        <dbReference type="PROSITE-ProRule" id="PRU00282"/>
    </source>
</evidence>
<dbReference type="InterPro" id="IPR023395">
    <property type="entry name" value="MCP_dom_sf"/>
</dbReference>
<evidence type="ECO:0000256" key="2">
    <source>
        <dbReference type="ARBA" id="ARBA00006375"/>
    </source>
</evidence>
<protein>
    <recommendedName>
        <fullName evidence="13">Mitochondrial carrier protein</fullName>
    </recommendedName>
</protein>
<dbReference type="OMA" id="LIPCWLR"/>
<dbReference type="InterPro" id="IPR002067">
    <property type="entry name" value="MCP"/>
</dbReference>
<dbReference type="GO" id="GO:0055085">
    <property type="term" value="P:transmembrane transport"/>
    <property type="evidence" value="ECO:0007669"/>
    <property type="project" value="InterPro"/>
</dbReference>
<sequence length="348" mass="38561">MPPPTHTDDDDNIVDPSFAEDLPKFPDGGDEAPLESHTYLRVLASGVAAALAESSTYPFDFVKTQMQAQRLSRPVEEFGTGSTQMGFKEIHVFRKLDPAGAIRTAERIVHRDGVLGFYRGLPAALMRAVFNNGLSLALYKPLLRLVTGRDIHDRRPFHSELRHKLTAAFLTGGLSQLIANPVDIIKVRLQVESLRSKPRFRSTAGACQHIYRTGFLNFWTGLGPSFTRSALAVGSTIATYDHTKHWIMDTFQVEDGMPLHVASSATSGLVASFASCPADVLKTRIMTQSLTNPEYRTVMRCLMAILKNEGPMTLFRGFLPTYIRLGPWQVVFFTSFERISLLLGGSTI</sequence>
<keyword evidence="4 8" id="KW-0812">Transmembrane</keyword>
<dbReference type="Proteomes" id="UP000039324">
    <property type="component" value="Unassembled WGS sequence"/>
</dbReference>
<evidence type="ECO:0000256" key="4">
    <source>
        <dbReference type="ARBA" id="ARBA00022692"/>
    </source>
</evidence>
<reference evidence="11 12" key="1">
    <citation type="submission" date="2015-02" db="EMBL/GenBank/DDBJ databases">
        <authorList>
            <person name="Chooi Y.-H."/>
        </authorList>
    </citation>
    <scope>NUCLEOTIDE SEQUENCE [LARGE SCALE GENOMIC DNA]</scope>
    <source>
        <strain evidence="11">E3</strain>
    </source>
</reference>
<evidence type="ECO:0008006" key="13">
    <source>
        <dbReference type="Google" id="ProtNLM"/>
    </source>
</evidence>
<dbReference type="AlphaFoldDB" id="A0A0G4J414"/>
<keyword evidence="6" id="KW-1133">Transmembrane helix</keyword>
<evidence type="ECO:0000256" key="1">
    <source>
        <dbReference type="ARBA" id="ARBA00004141"/>
    </source>
</evidence>
<keyword evidence="12" id="KW-1185">Reference proteome</keyword>
<keyword evidence="3 9" id="KW-0813">Transport</keyword>
<dbReference type="InterPro" id="IPR018108">
    <property type="entry name" value="MCP_transmembrane"/>
</dbReference>
<dbReference type="EMBL" id="CDSF01000122">
    <property type="protein sequence ID" value="CEP02237.1"/>
    <property type="molecule type" value="Genomic_DNA"/>
</dbReference>
<feature type="repeat" description="Solcar" evidence="8">
    <location>
        <begin position="36"/>
        <end position="145"/>
    </location>
</feature>
<keyword evidence="7 8" id="KW-0472">Membrane</keyword>
<dbReference type="InterPro" id="IPR050391">
    <property type="entry name" value="Mito_Metabolite_Transporter"/>
</dbReference>
<dbReference type="Gene3D" id="1.50.40.10">
    <property type="entry name" value="Mitochondrial carrier domain"/>
    <property type="match status" value="1"/>
</dbReference>
<dbReference type="Pfam" id="PF00153">
    <property type="entry name" value="Mito_carr"/>
    <property type="match status" value="3"/>
</dbReference>
<feature type="repeat" description="Solcar" evidence="8">
    <location>
        <begin position="159"/>
        <end position="246"/>
    </location>
</feature>
<comment type="subcellular location">
    <subcellularLocation>
        <location evidence="1">Membrane</location>
        <topology evidence="1">Multi-pass membrane protein</topology>
    </subcellularLocation>
</comment>
<dbReference type="GO" id="GO:0016020">
    <property type="term" value="C:membrane"/>
    <property type="evidence" value="ECO:0007669"/>
    <property type="project" value="UniProtKB-SubCell"/>
</dbReference>
<evidence type="ECO:0000256" key="9">
    <source>
        <dbReference type="RuleBase" id="RU000488"/>
    </source>
</evidence>
<gene>
    <name evidence="11" type="ORF">PBRA_002503</name>
</gene>
<evidence type="ECO:0000313" key="12">
    <source>
        <dbReference type="Proteomes" id="UP000039324"/>
    </source>
</evidence>
<accession>A0A0G4J414</accession>
<evidence type="ECO:0000256" key="7">
    <source>
        <dbReference type="ARBA" id="ARBA00023136"/>
    </source>
</evidence>
<name>A0A0G4J414_PLABS</name>
<evidence type="ECO:0000256" key="5">
    <source>
        <dbReference type="ARBA" id="ARBA00022737"/>
    </source>
</evidence>
<evidence type="ECO:0000256" key="10">
    <source>
        <dbReference type="SAM" id="MobiDB-lite"/>
    </source>
</evidence>
<keyword evidence="5" id="KW-0677">Repeat</keyword>
<dbReference type="PROSITE" id="PS50920">
    <property type="entry name" value="SOLCAR"/>
    <property type="match status" value="3"/>
</dbReference>
<dbReference type="PRINTS" id="PR00926">
    <property type="entry name" value="MITOCARRIER"/>
</dbReference>
<evidence type="ECO:0000313" key="11">
    <source>
        <dbReference type="EMBL" id="CEP02237.1"/>
    </source>
</evidence>
<dbReference type="OrthoDB" id="756301at2759"/>
<dbReference type="PANTHER" id="PTHR45618">
    <property type="entry name" value="MITOCHONDRIAL DICARBOXYLATE CARRIER-RELATED"/>
    <property type="match status" value="1"/>
</dbReference>
<evidence type="ECO:0000256" key="3">
    <source>
        <dbReference type="ARBA" id="ARBA00022448"/>
    </source>
</evidence>
<feature type="region of interest" description="Disordered" evidence="10">
    <location>
        <begin position="1"/>
        <end position="30"/>
    </location>
</feature>
<evidence type="ECO:0000256" key="6">
    <source>
        <dbReference type="ARBA" id="ARBA00022989"/>
    </source>
</evidence>
<dbReference type="SUPFAM" id="SSF103506">
    <property type="entry name" value="Mitochondrial carrier"/>
    <property type="match status" value="1"/>
</dbReference>
<organism evidence="11 12">
    <name type="scientific">Plasmodiophora brassicae</name>
    <name type="common">Clubroot disease agent</name>
    <dbReference type="NCBI Taxonomy" id="37360"/>
    <lineage>
        <taxon>Eukaryota</taxon>
        <taxon>Sar</taxon>
        <taxon>Rhizaria</taxon>
        <taxon>Endomyxa</taxon>
        <taxon>Phytomyxea</taxon>
        <taxon>Plasmodiophorida</taxon>
        <taxon>Plasmodiophoridae</taxon>
        <taxon>Plasmodiophora</taxon>
    </lineage>
</organism>